<proteinExistence type="predicted"/>
<dbReference type="OrthoDB" id="5291250at2"/>
<sequence>MALTDIAADPRLIDTTSHDGAFVVLHTLTTYTGVSLNRDFSNLPKTVQYGDALRMRLSAQAKDRAARDLFRRYTDETVQATARSRYLPQQTARHLQGMRPSDDDVHAQAALIVAATGMQIDKSDTQRTRAIAYVPAQAPERLAELAADVWDDTQDARNKMREAIDKSLAARAKKIPAQKNTDSDTAEPSGRKGPDTAGIAAPPLPQHIIQRAQAAFAPGISAELAVFGRMLAEVPDATIYSAAQVAHAFSVDPIATIADDWTAKDDWQDLGVFGAAGKGTTFLASGTLYQYAALDRRAVRTTLSKSASPEETENLARLAEQLFITALTYATPSSARSRTGSTTCPTLTIAATTNYPFTAAPCFESAIEAPAAVTAAQRLAAYLRRSQRHTPLLGGTCRWLPPGGEPCPELPASLTCEDE</sequence>
<dbReference type="Pfam" id="PF09344">
    <property type="entry name" value="Cas_CT1975"/>
    <property type="match status" value="1"/>
</dbReference>
<name>A0A1E5NYM4_9ACTN</name>
<reference evidence="2 3" key="1">
    <citation type="submission" date="2016-08" db="EMBL/GenBank/DDBJ databases">
        <title>Complete genome sequence of Streptomyces agglomeratus strain 6-3-2, a novel anti-MRSA actinomycete isolated from Wuli of Tebit, China.</title>
        <authorList>
            <person name="Chen X."/>
        </authorList>
    </citation>
    <scope>NUCLEOTIDE SEQUENCE [LARGE SCALE GENOMIC DNA]</scope>
    <source>
        <strain evidence="2 3">6-3-2</strain>
    </source>
</reference>
<organism evidence="2 3">
    <name type="scientific">Streptomyces agglomeratus</name>
    <dbReference type="NCBI Taxonomy" id="285458"/>
    <lineage>
        <taxon>Bacteria</taxon>
        <taxon>Bacillati</taxon>
        <taxon>Actinomycetota</taxon>
        <taxon>Actinomycetes</taxon>
        <taxon>Kitasatosporales</taxon>
        <taxon>Streptomycetaceae</taxon>
        <taxon>Streptomyces</taxon>
    </lineage>
</organism>
<dbReference type="Proteomes" id="UP000095759">
    <property type="component" value="Unassembled WGS sequence"/>
</dbReference>
<gene>
    <name evidence="2" type="ORF">AS594_38225</name>
</gene>
<evidence type="ECO:0000256" key="1">
    <source>
        <dbReference type="SAM" id="MobiDB-lite"/>
    </source>
</evidence>
<dbReference type="RefSeq" id="WP_069931025.1">
    <property type="nucleotide sequence ID" value="NZ_MEHI01000002.1"/>
</dbReference>
<accession>A0A1E5NYM4</accession>
<dbReference type="InterPro" id="IPR010148">
    <property type="entry name" value="CRISPR-assoc_prot_CT1975"/>
</dbReference>
<protein>
    <recommendedName>
        <fullName evidence="4">CRISPR-associated protein</fullName>
    </recommendedName>
</protein>
<dbReference type="STRING" id="285458.BGM19_38615"/>
<feature type="region of interest" description="Disordered" evidence="1">
    <location>
        <begin position="169"/>
        <end position="200"/>
    </location>
</feature>
<evidence type="ECO:0000313" key="3">
    <source>
        <dbReference type="Proteomes" id="UP000095759"/>
    </source>
</evidence>
<evidence type="ECO:0000313" key="2">
    <source>
        <dbReference type="EMBL" id="OEJ21413.1"/>
    </source>
</evidence>
<comment type="caution">
    <text evidence="2">The sequence shown here is derived from an EMBL/GenBank/DDBJ whole genome shotgun (WGS) entry which is preliminary data.</text>
</comment>
<dbReference type="EMBL" id="MEHJ01000002">
    <property type="protein sequence ID" value="OEJ21413.1"/>
    <property type="molecule type" value="Genomic_DNA"/>
</dbReference>
<evidence type="ECO:0008006" key="4">
    <source>
        <dbReference type="Google" id="ProtNLM"/>
    </source>
</evidence>
<dbReference type="AlphaFoldDB" id="A0A1E5NYM4"/>
<keyword evidence="3" id="KW-1185">Reference proteome</keyword>